<accession>A0A502F6M4</accession>
<evidence type="ECO:0000256" key="1">
    <source>
        <dbReference type="SAM" id="Phobius"/>
    </source>
</evidence>
<comment type="caution">
    <text evidence="2">The sequence shown here is derived from an EMBL/GenBank/DDBJ whole genome shotgun (WGS) entry which is preliminary data.</text>
</comment>
<dbReference type="AlphaFoldDB" id="A0A502F6M4"/>
<feature type="transmembrane region" description="Helical" evidence="1">
    <location>
        <begin position="139"/>
        <end position="157"/>
    </location>
</feature>
<keyword evidence="1" id="KW-1133">Transmembrane helix</keyword>
<keyword evidence="3" id="KW-1185">Reference proteome</keyword>
<keyword evidence="1" id="KW-0812">Transmembrane</keyword>
<sequence length="173" mass="20332">MYLEFILLFLDYFKTLNKRIIIYEWFFPILFCLLLFFFNCKYDLSAYKMFKDNSINILGVLLGFSIAVITIITTGGGKNLEEIKRIITNFKKGRKNITLYELILINFTYSVILEILIIIGCLLMPLISNLFQINHSVKLVIYSIMVFLVVHILLVTMRNLTDFYLIITKNNNE</sequence>
<organism evidence="2 3">
    <name type="scientific">Flavobacterium pectinovorum</name>
    <dbReference type="NCBI Taxonomy" id="29533"/>
    <lineage>
        <taxon>Bacteria</taxon>
        <taxon>Pseudomonadati</taxon>
        <taxon>Bacteroidota</taxon>
        <taxon>Flavobacteriia</taxon>
        <taxon>Flavobacteriales</taxon>
        <taxon>Flavobacteriaceae</taxon>
        <taxon>Flavobacterium</taxon>
    </lineage>
</organism>
<reference evidence="2 3" key="1">
    <citation type="journal article" date="2019" name="Environ. Microbiol.">
        <title>Species interactions and distinct microbial communities in high Arctic permafrost affected cryosols are associated with the CH4 and CO2 gas fluxes.</title>
        <authorList>
            <person name="Altshuler I."/>
            <person name="Hamel J."/>
            <person name="Turney S."/>
            <person name="Magnuson E."/>
            <person name="Levesque R."/>
            <person name="Greer C."/>
            <person name="Whyte L.G."/>
        </authorList>
    </citation>
    <scope>NUCLEOTIDE SEQUENCE [LARGE SCALE GENOMIC DNA]</scope>
    <source>
        <strain evidence="2 3">42</strain>
    </source>
</reference>
<feature type="transmembrane region" description="Helical" evidence="1">
    <location>
        <begin position="98"/>
        <end position="127"/>
    </location>
</feature>
<proteinExistence type="predicted"/>
<dbReference type="Proteomes" id="UP000319700">
    <property type="component" value="Unassembled WGS sequence"/>
</dbReference>
<evidence type="ECO:0000313" key="2">
    <source>
        <dbReference type="EMBL" id="TPG44561.1"/>
    </source>
</evidence>
<gene>
    <name evidence="2" type="ORF">EAH81_03545</name>
</gene>
<dbReference type="EMBL" id="RCZH01000002">
    <property type="protein sequence ID" value="TPG44561.1"/>
    <property type="molecule type" value="Genomic_DNA"/>
</dbReference>
<keyword evidence="1" id="KW-0472">Membrane</keyword>
<name>A0A502F6M4_9FLAO</name>
<evidence type="ECO:0000313" key="3">
    <source>
        <dbReference type="Proteomes" id="UP000319700"/>
    </source>
</evidence>
<feature type="transmembrane region" description="Helical" evidence="1">
    <location>
        <begin position="20"/>
        <end position="38"/>
    </location>
</feature>
<protein>
    <submittedName>
        <fullName evidence="2">Uncharacterized protein</fullName>
    </submittedName>
</protein>
<feature type="transmembrane region" description="Helical" evidence="1">
    <location>
        <begin position="58"/>
        <end position="77"/>
    </location>
</feature>